<feature type="non-terminal residue" evidence="1">
    <location>
        <position position="1"/>
    </location>
</feature>
<proteinExistence type="predicted"/>
<feature type="non-terminal residue" evidence="1">
    <location>
        <position position="183"/>
    </location>
</feature>
<reference evidence="2" key="2">
    <citation type="journal article" date="2018" name="BMC Genomics">
        <title>Genomic insights into host adaptation between the wheat stripe rust pathogen (Puccinia striiformis f. sp. tritici) and the barley stripe rust pathogen (Puccinia striiformis f. sp. hordei).</title>
        <authorList>
            <person name="Xia C."/>
            <person name="Wang M."/>
            <person name="Yin C."/>
            <person name="Cornejo O.E."/>
            <person name="Hulbert S.H."/>
            <person name="Chen X."/>
        </authorList>
    </citation>
    <scope>NUCLEOTIDE SEQUENCE [LARGE SCALE GENOMIC DNA]</scope>
    <source>
        <strain evidence="2">93TX-2</strain>
    </source>
</reference>
<accession>A0A2S4WDI4</accession>
<organism evidence="1 2">
    <name type="scientific">Puccinia striiformis</name>
    <dbReference type="NCBI Taxonomy" id="27350"/>
    <lineage>
        <taxon>Eukaryota</taxon>
        <taxon>Fungi</taxon>
        <taxon>Dikarya</taxon>
        <taxon>Basidiomycota</taxon>
        <taxon>Pucciniomycotina</taxon>
        <taxon>Pucciniomycetes</taxon>
        <taxon>Pucciniales</taxon>
        <taxon>Pucciniaceae</taxon>
        <taxon>Puccinia</taxon>
    </lineage>
</organism>
<gene>
    <name evidence="1" type="ORF">PSHT_04287</name>
</gene>
<evidence type="ECO:0000313" key="2">
    <source>
        <dbReference type="Proteomes" id="UP000238274"/>
    </source>
</evidence>
<reference evidence="1 2" key="1">
    <citation type="submission" date="2017-12" db="EMBL/GenBank/DDBJ databases">
        <title>Gene loss provides genomic basis for host adaptation in cereal stripe rust fungi.</title>
        <authorList>
            <person name="Xia C."/>
        </authorList>
    </citation>
    <scope>NUCLEOTIDE SEQUENCE [LARGE SCALE GENOMIC DNA]</scope>
    <source>
        <strain evidence="1 2">93TX-2</strain>
    </source>
</reference>
<protein>
    <submittedName>
        <fullName evidence="1">Uncharacterized protein</fullName>
    </submittedName>
</protein>
<name>A0A2S4WDI4_9BASI</name>
<reference evidence="2" key="3">
    <citation type="journal article" date="2018" name="Mol. Plant Microbe Interact.">
        <title>Genome sequence resources for the wheat stripe rust pathogen (Puccinia striiformis f. sp. tritici) and the barley stripe rust pathogen (Puccinia striiformis f. sp. hordei).</title>
        <authorList>
            <person name="Xia C."/>
            <person name="Wang M."/>
            <person name="Yin C."/>
            <person name="Cornejo O.E."/>
            <person name="Hulbert S.H."/>
            <person name="Chen X."/>
        </authorList>
    </citation>
    <scope>NUCLEOTIDE SEQUENCE [LARGE SCALE GENOMIC DNA]</scope>
    <source>
        <strain evidence="2">93TX-2</strain>
    </source>
</reference>
<sequence>LAQQPLKAGPFSVHSTPYYFLRWLSSAPSDQTFKMAEVQIYKIRKLNDGGVLVTRKNVQWHRMLVYRLRIKKCSLTNTDQLDQKPLDETQMEDELITSLASGEQFGMDVLQPESVNITHTLETFPWLSSRAPPVQISYEDGHKPRVFVGWATALIGGQYMFKRICMRFTQTNFNRLKQMINMN</sequence>
<dbReference type="Proteomes" id="UP000238274">
    <property type="component" value="Unassembled WGS sequence"/>
</dbReference>
<dbReference type="AlphaFoldDB" id="A0A2S4WDI4"/>
<evidence type="ECO:0000313" key="1">
    <source>
        <dbReference type="EMBL" id="POW19813.1"/>
    </source>
</evidence>
<dbReference type="EMBL" id="PKSM01000043">
    <property type="protein sequence ID" value="POW19813.1"/>
    <property type="molecule type" value="Genomic_DNA"/>
</dbReference>
<dbReference type="VEuPathDB" id="FungiDB:PSHT_04287"/>
<keyword evidence="2" id="KW-1185">Reference proteome</keyword>
<comment type="caution">
    <text evidence="1">The sequence shown here is derived from an EMBL/GenBank/DDBJ whole genome shotgun (WGS) entry which is preliminary data.</text>
</comment>